<dbReference type="Proteomes" id="UP000252706">
    <property type="component" value="Unassembled WGS sequence"/>
</dbReference>
<gene>
    <name evidence="2" type="ORF">DS909_04710</name>
</gene>
<evidence type="ECO:0000313" key="2">
    <source>
        <dbReference type="EMBL" id="RBW59942.1"/>
    </source>
</evidence>
<sequence>MRTPLGIMIVAAALAVSGCSNKGLRDIRAPGPGPDEFSVLPSKPLTAPRDYAVLPAPTPGGVNLVDPNPVAEAAVALGGRGSAYDGNAVPSSDAALVTASSRYGVPSNTRQALEQEDAEFRKKQGRMTRIRLFPVDRYKQVYKKQTLNASQQADGYRRAGVPTPAAPPTTRQKD</sequence>
<feature type="compositionally biased region" description="Polar residues" evidence="1">
    <location>
        <begin position="144"/>
        <end position="153"/>
    </location>
</feature>
<accession>A0A366X3X9</accession>
<comment type="caution">
    <text evidence="2">The sequence shown here is derived from an EMBL/GenBank/DDBJ whole genome shotgun (WGS) entry which is preliminary data.</text>
</comment>
<organism evidence="2 3">
    <name type="scientific">Phaeobacter gallaeciensis</name>
    <dbReference type="NCBI Taxonomy" id="60890"/>
    <lineage>
        <taxon>Bacteria</taxon>
        <taxon>Pseudomonadati</taxon>
        <taxon>Pseudomonadota</taxon>
        <taxon>Alphaproteobacteria</taxon>
        <taxon>Rhodobacterales</taxon>
        <taxon>Roseobacteraceae</taxon>
        <taxon>Phaeobacter</taxon>
    </lineage>
</organism>
<dbReference type="RefSeq" id="WP_113822298.1">
    <property type="nucleotide sequence ID" value="NZ_QOCE01000012.1"/>
</dbReference>
<feature type="region of interest" description="Disordered" evidence="1">
    <location>
        <begin position="144"/>
        <end position="174"/>
    </location>
</feature>
<reference evidence="2 3" key="1">
    <citation type="submission" date="2018-07" db="EMBL/GenBank/DDBJ databases">
        <title>Modular assembly of carbohydrate-degrading microbial communities in the ocean.</title>
        <authorList>
            <person name="Enke T.N."/>
            <person name="Datta M.S."/>
            <person name="Schwartzman J.A."/>
            <person name="Cermak N."/>
            <person name="Schmitz D.A."/>
            <person name="Barrere J."/>
            <person name="Cordero O.X."/>
        </authorList>
    </citation>
    <scope>NUCLEOTIDE SEQUENCE [LARGE SCALE GENOMIC DNA]</scope>
    <source>
        <strain evidence="2 3">C3M10</strain>
    </source>
</reference>
<proteinExistence type="predicted"/>
<dbReference type="Pfam" id="PF11233">
    <property type="entry name" value="DUF3035"/>
    <property type="match status" value="1"/>
</dbReference>
<dbReference type="OrthoDB" id="7876689at2"/>
<evidence type="ECO:0000313" key="3">
    <source>
        <dbReference type="Proteomes" id="UP000252706"/>
    </source>
</evidence>
<dbReference type="EMBL" id="QOCE01000012">
    <property type="protein sequence ID" value="RBW59942.1"/>
    <property type="molecule type" value="Genomic_DNA"/>
</dbReference>
<dbReference type="PROSITE" id="PS51257">
    <property type="entry name" value="PROKAR_LIPOPROTEIN"/>
    <property type="match status" value="1"/>
</dbReference>
<evidence type="ECO:0000256" key="1">
    <source>
        <dbReference type="SAM" id="MobiDB-lite"/>
    </source>
</evidence>
<name>A0A366X3X9_9RHOB</name>
<dbReference type="InterPro" id="IPR021395">
    <property type="entry name" value="DUF3035"/>
</dbReference>
<protein>
    <submittedName>
        <fullName evidence="2">DUF3035 domain-containing protein</fullName>
    </submittedName>
</protein>
<dbReference type="AlphaFoldDB" id="A0A366X3X9"/>